<feature type="compositionally biased region" description="Basic and acidic residues" evidence="1">
    <location>
        <begin position="918"/>
        <end position="961"/>
    </location>
</feature>
<feature type="compositionally biased region" description="Basic and acidic residues" evidence="1">
    <location>
        <begin position="859"/>
        <end position="873"/>
    </location>
</feature>
<feature type="compositionally biased region" description="Basic and acidic residues" evidence="1">
    <location>
        <begin position="507"/>
        <end position="520"/>
    </location>
</feature>
<proteinExistence type="predicted"/>
<dbReference type="AlphaFoldDB" id="A0AAN8A617"/>
<dbReference type="EMBL" id="JAVRQU010000002">
    <property type="protein sequence ID" value="KAK5706584.1"/>
    <property type="molecule type" value="Genomic_DNA"/>
</dbReference>
<feature type="compositionally biased region" description="Pro residues" evidence="1">
    <location>
        <begin position="1"/>
        <end position="22"/>
    </location>
</feature>
<feature type="compositionally biased region" description="Basic and acidic residues" evidence="1">
    <location>
        <begin position="822"/>
        <end position="844"/>
    </location>
</feature>
<feature type="compositionally biased region" description="Low complexity" evidence="1">
    <location>
        <begin position="995"/>
        <end position="1006"/>
    </location>
</feature>
<evidence type="ECO:0000256" key="1">
    <source>
        <dbReference type="SAM" id="MobiDB-lite"/>
    </source>
</evidence>
<feature type="compositionally biased region" description="Polar residues" evidence="1">
    <location>
        <begin position="383"/>
        <end position="397"/>
    </location>
</feature>
<feature type="compositionally biased region" description="Basic and acidic residues" evidence="1">
    <location>
        <begin position="476"/>
        <end position="495"/>
    </location>
</feature>
<feature type="compositionally biased region" description="Basic and acidic residues" evidence="1">
    <location>
        <begin position="1016"/>
        <end position="1035"/>
    </location>
</feature>
<reference evidence="2" key="1">
    <citation type="submission" date="2023-08" db="EMBL/GenBank/DDBJ databases">
        <title>Black Yeasts Isolated from many extreme environments.</title>
        <authorList>
            <person name="Coleine C."/>
            <person name="Stajich J.E."/>
            <person name="Selbmann L."/>
        </authorList>
    </citation>
    <scope>NUCLEOTIDE SEQUENCE</scope>
    <source>
        <strain evidence="2">CCFEE 5810</strain>
    </source>
</reference>
<gene>
    <name evidence="2" type="ORF">LTR97_001574</name>
</gene>
<feature type="compositionally biased region" description="Basic and acidic residues" evidence="1">
    <location>
        <begin position="770"/>
        <end position="779"/>
    </location>
</feature>
<feature type="region of interest" description="Disordered" evidence="1">
    <location>
        <begin position="476"/>
        <end position="653"/>
    </location>
</feature>
<feature type="region of interest" description="Disordered" evidence="1">
    <location>
        <begin position="1137"/>
        <end position="1184"/>
    </location>
</feature>
<feature type="region of interest" description="Disordered" evidence="1">
    <location>
        <begin position="1"/>
        <end position="95"/>
    </location>
</feature>
<feature type="compositionally biased region" description="Basic and acidic residues" evidence="1">
    <location>
        <begin position="532"/>
        <end position="552"/>
    </location>
</feature>
<feature type="region of interest" description="Disordered" evidence="1">
    <location>
        <begin position="383"/>
        <end position="407"/>
    </location>
</feature>
<feature type="region of interest" description="Disordered" evidence="1">
    <location>
        <begin position="982"/>
        <end position="1076"/>
    </location>
</feature>
<feature type="compositionally biased region" description="Polar residues" evidence="1">
    <location>
        <begin position="496"/>
        <end position="505"/>
    </location>
</feature>
<feature type="compositionally biased region" description="Basic and acidic residues" evidence="1">
    <location>
        <begin position="613"/>
        <end position="624"/>
    </location>
</feature>
<feature type="compositionally biased region" description="Basic and acidic residues" evidence="1">
    <location>
        <begin position="1146"/>
        <end position="1170"/>
    </location>
</feature>
<dbReference type="Proteomes" id="UP001310594">
    <property type="component" value="Unassembled WGS sequence"/>
</dbReference>
<feature type="region of interest" description="Disordered" evidence="1">
    <location>
        <begin position="675"/>
        <end position="969"/>
    </location>
</feature>
<feature type="compositionally biased region" description="Basic and acidic residues" evidence="1">
    <location>
        <begin position="567"/>
        <end position="595"/>
    </location>
</feature>
<accession>A0AAN8A617</accession>
<evidence type="ECO:0000313" key="2">
    <source>
        <dbReference type="EMBL" id="KAK5706584.1"/>
    </source>
</evidence>
<feature type="compositionally biased region" description="Low complexity" evidence="1">
    <location>
        <begin position="23"/>
        <end position="44"/>
    </location>
</feature>
<feature type="compositionally biased region" description="Polar residues" evidence="1">
    <location>
        <begin position="984"/>
        <end position="994"/>
    </location>
</feature>
<evidence type="ECO:0000313" key="3">
    <source>
        <dbReference type="Proteomes" id="UP001310594"/>
    </source>
</evidence>
<feature type="compositionally biased region" description="Polar residues" evidence="1">
    <location>
        <begin position="756"/>
        <end position="768"/>
    </location>
</feature>
<feature type="compositionally biased region" description="Basic and acidic residues" evidence="1">
    <location>
        <begin position="745"/>
        <end position="755"/>
    </location>
</feature>
<organism evidence="2 3">
    <name type="scientific">Elasticomyces elasticus</name>
    <dbReference type="NCBI Taxonomy" id="574655"/>
    <lineage>
        <taxon>Eukaryota</taxon>
        <taxon>Fungi</taxon>
        <taxon>Dikarya</taxon>
        <taxon>Ascomycota</taxon>
        <taxon>Pezizomycotina</taxon>
        <taxon>Dothideomycetes</taxon>
        <taxon>Dothideomycetidae</taxon>
        <taxon>Mycosphaerellales</taxon>
        <taxon>Teratosphaeriaceae</taxon>
        <taxon>Elasticomyces</taxon>
    </lineage>
</organism>
<comment type="caution">
    <text evidence="2">The sequence shown here is derived from an EMBL/GenBank/DDBJ whole genome shotgun (WGS) entry which is preliminary data.</text>
</comment>
<feature type="compositionally biased region" description="Basic and acidic residues" evidence="1">
    <location>
        <begin position="708"/>
        <end position="719"/>
    </location>
</feature>
<feature type="compositionally biased region" description="Low complexity" evidence="1">
    <location>
        <begin position="848"/>
        <end position="857"/>
    </location>
</feature>
<feature type="compositionally biased region" description="Basic and acidic residues" evidence="1">
    <location>
        <begin position="633"/>
        <end position="653"/>
    </location>
</feature>
<name>A0AAN8A617_9PEZI</name>
<protein>
    <submittedName>
        <fullName evidence="2">Uncharacterized protein</fullName>
    </submittedName>
</protein>
<feature type="region of interest" description="Disordered" evidence="1">
    <location>
        <begin position="294"/>
        <end position="321"/>
    </location>
</feature>
<feature type="compositionally biased region" description="Polar residues" evidence="1">
    <location>
        <begin position="297"/>
        <end position="306"/>
    </location>
</feature>
<sequence>MATIAPPKPRPIYLNIPPPPLPELYLPKTTPGSNDGSSSTSSASVDKEVTKTTVRVRRQSKQKTQTQTPAWLQEPATPNNDAALAKVPADPGDSTDERMRVRYTVEHTTAKPVVTFAPPPDTTDIPPLAVYHICRVCLRTRSARYHRAHPIPIDGLPPPPGICRRCRVSTVEEVSKVATVVEESESNKMKLGIAAFIPEEDYISNKEMKSMRVKELLREVEGQRKRERLSSVSESTEKEKEIVFRHVKVRESTSDPPSPLIRTSVKSTAQDAIDAVSVHSRDFMMTAAVTRADKSDAQMSQKAQSVSARSRATTRRQESDAGFEEVGRGIITAKVALDTDKPVAEGMSVVSRAISTRSHPPPAETTTIMACAKSTLAQPAPVETSSKAVTQAPTATVQPAGPERSESEIRRIAREEIIRYRQAERKLEAHLDPYAHGRMVPIDRRIEKQADVAEPVPWPRNPEAVVEEFVLTRKREAVEDTSRQPKMSSVREEARQTSPPETTKAPSKRDQVLEVDKPVKDSTPARQSNARRKIDVRYVDREYVIERTKNAESKVSAGDFTSGSGRVSDRRNESEQPRQVNRTDERSERTERRQWDIMTETSGKHTAPAPGPRSEKSEKQRCGDNSEPVKAPVEAKSDRTVEVKRDGTSRWTDKLNGYTTREIWLPPTGDYEVVEITKSTKAPRETSRAGGSISGPRTRPATPDEEAMPDRILEVRSDAESNGSRPARSVQRDEWSQPASTGWSKQDDGHDRDATSARSSRYETTSQVRYRKDEVRDQPLRGPPSLSERSGRTVQSVRTSDRWATAEQPDKSSGRESNAADSGRRAAPEEAQKSSDAARPRAFDLRMAAAAGSAGAALKLREREGGRDARDAGDVGIDDGSDKTRWPAAPASAADSRGSRSQAGTERSKASAAPVSERGSRLARSPEREYIYTERIVEPISNRRDREDQEQRYVETREVFRSSKGSKASSDWLILATKVAVGSKSGSNKGNNDRSQIQSQAASSAITSRPPGSSTRDYRAVYRKVQAADDSEHSSGRVRFASKVDVSPTPPDSEASSTQFRIIGARPGSKKKMRENGEDLIAEYEERRGRSRARDRAWNTTTEPEYCFKRREVERLGHDGARDSSVRSYRPSNDLVPLGRPFSESPSRELALEERDWHGPYRPEVPRQESMDVLAGSSRGEEECDTAAAAEAIPDEVSEGALEALSFVASLDLGDIVV</sequence>